<accession>A0ABV6JEY3</accession>
<dbReference type="Gene3D" id="2.60.120.620">
    <property type="entry name" value="q2cbj1_9rhob like domain"/>
    <property type="match status" value="1"/>
</dbReference>
<dbReference type="GO" id="GO:0051213">
    <property type="term" value="F:dioxygenase activity"/>
    <property type="evidence" value="ECO:0007669"/>
    <property type="project" value="UniProtKB-KW"/>
</dbReference>
<keyword evidence="1" id="KW-0223">Dioxygenase</keyword>
<dbReference type="Proteomes" id="UP001589818">
    <property type="component" value="Unassembled WGS sequence"/>
</dbReference>
<dbReference type="Pfam" id="PF05721">
    <property type="entry name" value="PhyH"/>
    <property type="match status" value="1"/>
</dbReference>
<dbReference type="PANTHER" id="PTHR20883:SF48">
    <property type="entry name" value="ECTOINE DIOXYGENASE"/>
    <property type="match status" value="1"/>
</dbReference>
<dbReference type="PANTHER" id="PTHR20883">
    <property type="entry name" value="PHYTANOYL-COA DIOXYGENASE DOMAIN CONTAINING 1"/>
    <property type="match status" value="1"/>
</dbReference>
<dbReference type="InterPro" id="IPR008775">
    <property type="entry name" value="Phytyl_CoA_dOase-like"/>
</dbReference>
<gene>
    <name evidence="1" type="ORF">ACFFJ8_24355</name>
</gene>
<dbReference type="RefSeq" id="WP_204815609.1">
    <property type="nucleotide sequence ID" value="NZ_JANHOF010000001.1"/>
</dbReference>
<protein>
    <submittedName>
        <fullName evidence="1">Phytanoyl-CoA dioxygenase family protein</fullName>
    </submittedName>
</protein>
<evidence type="ECO:0000313" key="1">
    <source>
        <dbReference type="EMBL" id="MFC0394478.1"/>
    </source>
</evidence>
<proteinExistence type="predicted"/>
<sequence length="287" mass="32084">MLNTSILPYRYEFNQTELPEIRACVEQHGFAIVKQLLPLGMIEMLKAEVRRVLEDQAKASNDATHVSINFIEVSPVFASLMTHEPFMSIARELHHHVPMTLNRSAAIYKKPGAGPMQWHTDWGPLEHPYGADAILNNSGASSMWFYLNGIDSVRGGLAIIPDSHTENWAAPDGFEFTARRGSFHRKGSDPIAHGQMEDVPGAIPVIADPGDLIIFAERTYHGVYAHRGSMTRLSCGMSFCPRSYEAEQTWPLPESAQRFIDSCSDEVKPLVEKYLGINRQWISSSDS</sequence>
<dbReference type="EMBL" id="JBHLVF010000041">
    <property type="protein sequence ID" value="MFC0394478.1"/>
    <property type="molecule type" value="Genomic_DNA"/>
</dbReference>
<dbReference type="SUPFAM" id="SSF51197">
    <property type="entry name" value="Clavaminate synthase-like"/>
    <property type="match status" value="1"/>
</dbReference>
<evidence type="ECO:0000313" key="2">
    <source>
        <dbReference type="Proteomes" id="UP001589818"/>
    </source>
</evidence>
<comment type="caution">
    <text evidence="1">The sequence shown here is derived from an EMBL/GenBank/DDBJ whole genome shotgun (WGS) entry which is preliminary data.</text>
</comment>
<name>A0ABV6JEY3_9BACL</name>
<organism evidence="1 2">
    <name type="scientific">Paenibacillus mendelii</name>
    <dbReference type="NCBI Taxonomy" id="206163"/>
    <lineage>
        <taxon>Bacteria</taxon>
        <taxon>Bacillati</taxon>
        <taxon>Bacillota</taxon>
        <taxon>Bacilli</taxon>
        <taxon>Bacillales</taxon>
        <taxon>Paenibacillaceae</taxon>
        <taxon>Paenibacillus</taxon>
    </lineage>
</organism>
<keyword evidence="1" id="KW-0560">Oxidoreductase</keyword>
<keyword evidence="2" id="KW-1185">Reference proteome</keyword>
<reference evidence="1 2" key="1">
    <citation type="submission" date="2024-09" db="EMBL/GenBank/DDBJ databases">
        <authorList>
            <person name="Sun Q."/>
            <person name="Mori K."/>
        </authorList>
    </citation>
    <scope>NUCLEOTIDE SEQUENCE [LARGE SCALE GENOMIC DNA]</scope>
    <source>
        <strain evidence="1 2">CCM 4839</strain>
    </source>
</reference>